<gene>
    <name evidence="2" type="ORF">TTHERM_00576750</name>
</gene>
<organism evidence="2 3">
    <name type="scientific">Tetrahymena thermophila (strain SB210)</name>
    <dbReference type="NCBI Taxonomy" id="312017"/>
    <lineage>
        <taxon>Eukaryota</taxon>
        <taxon>Sar</taxon>
        <taxon>Alveolata</taxon>
        <taxon>Ciliophora</taxon>
        <taxon>Intramacronucleata</taxon>
        <taxon>Oligohymenophorea</taxon>
        <taxon>Hymenostomatida</taxon>
        <taxon>Tetrahymenina</taxon>
        <taxon>Tetrahymenidae</taxon>
        <taxon>Tetrahymena</taxon>
    </lineage>
</organism>
<accession>Q22V24</accession>
<evidence type="ECO:0000313" key="2">
    <source>
        <dbReference type="EMBL" id="EAR89124.2"/>
    </source>
</evidence>
<evidence type="ECO:0000313" key="3">
    <source>
        <dbReference type="Proteomes" id="UP000009168"/>
    </source>
</evidence>
<sequence length="355" mass="40767">MYAMKRVKKQRSKTIESNLTIYNTEKVDLDSCIQIKQVNYGITNRNSTPSPSSRQNNQYREQKMCQQQQIDGLPKINKCLTDKYVKMNQSNEPTNSFYLNEDKDVINNQSQVINIRQQTRSLFSTSSFIASSMQNNQLKASASQGLSITNQLQKYQIKSKELFNCKQKQSNHNSFLSNQLSNKKKKSISNIAFTAKTADSLQSSQEKKLFCVEAKNNQNSTFLKIMSKSLLNTSISDDQLSYEEGYNRKISSSFKNICENEGAIFMDQKKLKNSINSSSFLENSYKHSGYSNYANSLLSPFLMNSDIIDESCIPERCQNPLSKDIQFLNLSNQESNFEELKKKILFEEDLSDFEL</sequence>
<dbReference type="InParanoid" id="Q22V24"/>
<dbReference type="EMBL" id="GG662798">
    <property type="protein sequence ID" value="EAR89124.2"/>
    <property type="molecule type" value="Genomic_DNA"/>
</dbReference>
<keyword evidence="3" id="KW-1185">Reference proteome</keyword>
<dbReference type="GeneID" id="7824152"/>
<dbReference type="Proteomes" id="UP000009168">
    <property type="component" value="Unassembled WGS sequence"/>
</dbReference>
<protein>
    <submittedName>
        <fullName evidence="2">Uncharacterized protein</fullName>
    </submittedName>
</protein>
<dbReference type="HOGENOM" id="CLU_872862_0_0_1"/>
<proteinExistence type="predicted"/>
<name>Q22V24_TETTS</name>
<feature type="region of interest" description="Disordered" evidence="1">
    <location>
        <begin position="42"/>
        <end position="62"/>
    </location>
</feature>
<evidence type="ECO:0000256" key="1">
    <source>
        <dbReference type="SAM" id="MobiDB-lite"/>
    </source>
</evidence>
<dbReference type="KEGG" id="tet:TTHERM_00576750"/>
<dbReference type="AlphaFoldDB" id="Q22V24"/>
<dbReference type="RefSeq" id="XP_001009369.2">
    <property type="nucleotide sequence ID" value="XM_001009369.2"/>
</dbReference>
<reference evidence="3" key="1">
    <citation type="journal article" date="2006" name="PLoS Biol.">
        <title>Macronuclear genome sequence of the ciliate Tetrahymena thermophila, a model eukaryote.</title>
        <authorList>
            <person name="Eisen J.A."/>
            <person name="Coyne R.S."/>
            <person name="Wu M."/>
            <person name="Wu D."/>
            <person name="Thiagarajan M."/>
            <person name="Wortman J.R."/>
            <person name="Badger J.H."/>
            <person name="Ren Q."/>
            <person name="Amedeo P."/>
            <person name="Jones K.M."/>
            <person name="Tallon L.J."/>
            <person name="Delcher A.L."/>
            <person name="Salzberg S.L."/>
            <person name="Silva J.C."/>
            <person name="Haas B.J."/>
            <person name="Majoros W.H."/>
            <person name="Farzad M."/>
            <person name="Carlton J.M."/>
            <person name="Smith R.K. Jr."/>
            <person name="Garg J."/>
            <person name="Pearlman R.E."/>
            <person name="Karrer K.M."/>
            <person name="Sun L."/>
            <person name="Manning G."/>
            <person name="Elde N.C."/>
            <person name="Turkewitz A.P."/>
            <person name="Asai D.J."/>
            <person name="Wilkes D.E."/>
            <person name="Wang Y."/>
            <person name="Cai H."/>
            <person name="Collins K."/>
            <person name="Stewart B.A."/>
            <person name="Lee S.R."/>
            <person name="Wilamowska K."/>
            <person name="Weinberg Z."/>
            <person name="Ruzzo W.L."/>
            <person name="Wloga D."/>
            <person name="Gaertig J."/>
            <person name="Frankel J."/>
            <person name="Tsao C.-C."/>
            <person name="Gorovsky M.A."/>
            <person name="Keeling P.J."/>
            <person name="Waller R.F."/>
            <person name="Patron N.J."/>
            <person name="Cherry J.M."/>
            <person name="Stover N.A."/>
            <person name="Krieger C.J."/>
            <person name="del Toro C."/>
            <person name="Ryder H.F."/>
            <person name="Williamson S.C."/>
            <person name="Barbeau R.A."/>
            <person name="Hamilton E.P."/>
            <person name="Orias E."/>
        </authorList>
    </citation>
    <scope>NUCLEOTIDE SEQUENCE [LARGE SCALE GENOMIC DNA]</scope>
    <source>
        <strain evidence="3">SB210</strain>
    </source>
</reference>